<evidence type="ECO:0000313" key="3">
    <source>
        <dbReference type="EMBL" id="KAJ7661142.1"/>
    </source>
</evidence>
<dbReference type="EMBL" id="JARKIE010000252">
    <property type="protein sequence ID" value="KAJ7661142.1"/>
    <property type="molecule type" value="Genomic_DNA"/>
</dbReference>
<accession>A0AAD7CSS7</accession>
<proteinExistence type="predicted"/>
<keyword evidence="4" id="KW-1185">Reference proteome</keyword>
<keyword evidence="1" id="KW-0472">Membrane</keyword>
<feature type="domain" description="DUF6533" evidence="2">
    <location>
        <begin position="33"/>
        <end position="78"/>
    </location>
</feature>
<protein>
    <recommendedName>
        <fullName evidence="2">DUF6533 domain-containing protein</fullName>
    </recommendedName>
</protein>
<feature type="transmembrane region" description="Helical" evidence="1">
    <location>
        <begin position="219"/>
        <end position="247"/>
    </location>
</feature>
<dbReference type="Pfam" id="PF20151">
    <property type="entry name" value="DUF6533"/>
    <property type="match status" value="1"/>
</dbReference>
<comment type="caution">
    <text evidence="3">The sequence shown here is derived from an EMBL/GenBank/DDBJ whole genome shotgun (WGS) entry which is preliminary data.</text>
</comment>
<organism evidence="3 4">
    <name type="scientific">Mycena rosella</name>
    <name type="common">Pink bonnet</name>
    <name type="synonym">Agaricus rosellus</name>
    <dbReference type="NCBI Taxonomy" id="1033263"/>
    <lineage>
        <taxon>Eukaryota</taxon>
        <taxon>Fungi</taxon>
        <taxon>Dikarya</taxon>
        <taxon>Basidiomycota</taxon>
        <taxon>Agaricomycotina</taxon>
        <taxon>Agaricomycetes</taxon>
        <taxon>Agaricomycetidae</taxon>
        <taxon>Agaricales</taxon>
        <taxon>Marasmiineae</taxon>
        <taxon>Mycenaceae</taxon>
        <taxon>Mycena</taxon>
    </lineage>
</organism>
<feature type="transmembrane region" description="Helical" evidence="1">
    <location>
        <begin position="29"/>
        <end position="50"/>
    </location>
</feature>
<feature type="transmembrane region" description="Helical" evidence="1">
    <location>
        <begin position="71"/>
        <end position="92"/>
    </location>
</feature>
<feature type="transmembrane region" description="Helical" evidence="1">
    <location>
        <begin position="104"/>
        <end position="123"/>
    </location>
</feature>
<gene>
    <name evidence="3" type="ORF">B0H17DRAFT_1337261</name>
</gene>
<feature type="transmembrane region" description="Helical" evidence="1">
    <location>
        <begin position="259"/>
        <end position="279"/>
    </location>
</feature>
<dbReference type="AlphaFoldDB" id="A0AAD7CSS7"/>
<reference evidence="3" key="1">
    <citation type="submission" date="2023-03" db="EMBL/GenBank/DDBJ databases">
        <title>Massive genome expansion in bonnet fungi (Mycena s.s.) driven by repeated elements and novel gene families across ecological guilds.</title>
        <authorList>
            <consortium name="Lawrence Berkeley National Laboratory"/>
            <person name="Harder C.B."/>
            <person name="Miyauchi S."/>
            <person name="Viragh M."/>
            <person name="Kuo A."/>
            <person name="Thoen E."/>
            <person name="Andreopoulos B."/>
            <person name="Lu D."/>
            <person name="Skrede I."/>
            <person name="Drula E."/>
            <person name="Henrissat B."/>
            <person name="Morin E."/>
            <person name="Kohler A."/>
            <person name="Barry K."/>
            <person name="LaButti K."/>
            <person name="Morin E."/>
            <person name="Salamov A."/>
            <person name="Lipzen A."/>
            <person name="Mereny Z."/>
            <person name="Hegedus B."/>
            <person name="Baldrian P."/>
            <person name="Stursova M."/>
            <person name="Weitz H."/>
            <person name="Taylor A."/>
            <person name="Grigoriev I.V."/>
            <person name="Nagy L.G."/>
            <person name="Martin F."/>
            <person name="Kauserud H."/>
        </authorList>
    </citation>
    <scope>NUCLEOTIDE SEQUENCE</scope>
    <source>
        <strain evidence="3">CBHHK067</strain>
    </source>
</reference>
<evidence type="ECO:0000259" key="2">
    <source>
        <dbReference type="Pfam" id="PF20151"/>
    </source>
</evidence>
<keyword evidence="1" id="KW-0812">Transmembrane</keyword>
<evidence type="ECO:0000256" key="1">
    <source>
        <dbReference type="SAM" id="Phobius"/>
    </source>
</evidence>
<keyword evidence="1" id="KW-1133">Transmembrane helix</keyword>
<sequence length="379" mass="42364">MWGTRCYRQVSGRRDPRPPFMAPFQVYEFAFACCSIAAAALLIWDHVITLGAEVNKIWSRKLSGSTVLYALLRYGTLFEKITVLFLASWYLTPHGCDIAVRVQIFPMILRTLGFGLFSSLRVLALSNRNWALAISVFLLCLPSAITPAYVYTHQDSPAVDRYGCQLAYLASATVHDRLRIGGIIADILSETIAIVVTINRTFGLRNSEIPFEGKRRPGLALILLRDGTIYFTALLLLSLADMLVLIFDHVPEFATRYDYWVVPYYTPVFRTIIICRFLLMLRAIYFDDKGEPGDSALNHSIHFASRVIGSMGAPVDATRFDEDSDVEDEDIVYSGDPLITGLAMMCDSEAPAPMEGDKEIPLRQLIRGLPGSEVDGERV</sequence>
<dbReference type="Proteomes" id="UP001221757">
    <property type="component" value="Unassembled WGS sequence"/>
</dbReference>
<name>A0AAD7CSS7_MYCRO</name>
<feature type="transmembrane region" description="Helical" evidence="1">
    <location>
        <begin position="178"/>
        <end position="198"/>
    </location>
</feature>
<evidence type="ECO:0000313" key="4">
    <source>
        <dbReference type="Proteomes" id="UP001221757"/>
    </source>
</evidence>
<feature type="transmembrane region" description="Helical" evidence="1">
    <location>
        <begin position="130"/>
        <end position="151"/>
    </location>
</feature>
<dbReference type="InterPro" id="IPR045340">
    <property type="entry name" value="DUF6533"/>
</dbReference>